<dbReference type="GO" id="GO:0004857">
    <property type="term" value="F:enzyme inhibitor activity"/>
    <property type="evidence" value="ECO:0007669"/>
    <property type="project" value="InterPro"/>
</dbReference>
<evidence type="ECO:0000256" key="2">
    <source>
        <dbReference type="SAM" id="SignalP"/>
    </source>
</evidence>
<dbReference type="InterPro" id="IPR035513">
    <property type="entry name" value="Invertase/methylesterase_inhib"/>
</dbReference>
<protein>
    <recommendedName>
        <fullName evidence="3">Pectinesterase inhibitor domain-containing protein</fullName>
    </recommendedName>
</protein>
<feature type="region of interest" description="Disordered" evidence="1">
    <location>
        <begin position="28"/>
        <end position="65"/>
    </location>
</feature>
<accession>A0A5N6PJW9</accession>
<organism evidence="4 5">
    <name type="scientific">Mikania micrantha</name>
    <name type="common">bitter vine</name>
    <dbReference type="NCBI Taxonomy" id="192012"/>
    <lineage>
        <taxon>Eukaryota</taxon>
        <taxon>Viridiplantae</taxon>
        <taxon>Streptophyta</taxon>
        <taxon>Embryophyta</taxon>
        <taxon>Tracheophyta</taxon>
        <taxon>Spermatophyta</taxon>
        <taxon>Magnoliopsida</taxon>
        <taxon>eudicotyledons</taxon>
        <taxon>Gunneridae</taxon>
        <taxon>Pentapetalae</taxon>
        <taxon>asterids</taxon>
        <taxon>campanulids</taxon>
        <taxon>Asterales</taxon>
        <taxon>Asteraceae</taxon>
        <taxon>Asteroideae</taxon>
        <taxon>Heliantheae alliance</taxon>
        <taxon>Eupatorieae</taxon>
        <taxon>Mikania</taxon>
    </lineage>
</organism>
<reference evidence="4 5" key="1">
    <citation type="submission" date="2019-05" db="EMBL/GenBank/DDBJ databases">
        <title>Mikania micrantha, genome provides insights into the molecular mechanism of rapid growth.</title>
        <authorList>
            <person name="Liu B."/>
        </authorList>
    </citation>
    <scope>NUCLEOTIDE SEQUENCE [LARGE SCALE GENOMIC DNA]</scope>
    <source>
        <strain evidence="4">NLD-2019</strain>
        <tissue evidence="4">Leaf</tissue>
    </source>
</reference>
<evidence type="ECO:0000313" key="4">
    <source>
        <dbReference type="EMBL" id="KAD6455030.1"/>
    </source>
</evidence>
<feature type="chain" id="PRO_5024354957" description="Pectinesterase inhibitor domain-containing protein" evidence="2">
    <location>
        <begin position="29"/>
        <end position="206"/>
    </location>
</feature>
<dbReference type="Gene3D" id="1.20.140.40">
    <property type="entry name" value="Invertase/pectin methylesterase inhibitor family protein"/>
    <property type="match status" value="1"/>
</dbReference>
<feature type="domain" description="Pectinesterase inhibitor" evidence="3">
    <location>
        <begin position="100"/>
        <end position="198"/>
    </location>
</feature>
<proteinExistence type="predicted"/>
<feature type="signal peptide" evidence="2">
    <location>
        <begin position="1"/>
        <end position="28"/>
    </location>
</feature>
<dbReference type="InterPro" id="IPR006501">
    <property type="entry name" value="Pectinesterase_inhib_dom"/>
</dbReference>
<gene>
    <name evidence="4" type="ORF">E3N88_09736</name>
</gene>
<dbReference type="AlphaFoldDB" id="A0A5N6PJW9"/>
<evidence type="ECO:0000259" key="3">
    <source>
        <dbReference type="Pfam" id="PF04043"/>
    </source>
</evidence>
<keyword evidence="2" id="KW-0732">Signal</keyword>
<dbReference type="SUPFAM" id="SSF101148">
    <property type="entry name" value="Plant invertase/pectin methylesterase inhibitor"/>
    <property type="match status" value="1"/>
</dbReference>
<name>A0A5N6PJW9_9ASTR</name>
<dbReference type="Pfam" id="PF04043">
    <property type="entry name" value="PMEI"/>
    <property type="match status" value="1"/>
</dbReference>
<comment type="caution">
    <text evidence="4">The sequence shown here is derived from an EMBL/GenBank/DDBJ whole genome shotgun (WGS) entry which is preliminary data.</text>
</comment>
<dbReference type="EMBL" id="SZYD01000004">
    <property type="protein sequence ID" value="KAD6455030.1"/>
    <property type="molecule type" value="Genomic_DNA"/>
</dbReference>
<evidence type="ECO:0000313" key="5">
    <source>
        <dbReference type="Proteomes" id="UP000326396"/>
    </source>
</evidence>
<keyword evidence="5" id="KW-1185">Reference proteome</keyword>
<dbReference type="OrthoDB" id="1915198at2759"/>
<evidence type="ECO:0000256" key="1">
    <source>
        <dbReference type="SAM" id="MobiDB-lite"/>
    </source>
</evidence>
<dbReference type="Proteomes" id="UP000326396">
    <property type="component" value="Linkage Group LG12"/>
</dbReference>
<feature type="compositionally biased region" description="Low complexity" evidence="1">
    <location>
        <begin position="50"/>
        <end position="65"/>
    </location>
</feature>
<sequence>MNHTNHTFSVVLFFVFLLFTQCPKPISARTPAPSPTPTANDEDSSPTPTPTSSSGPTSDSPISNSERFELSLSEIGVQKATVASQTKEANLANKQLEGIEHKIEEFKTILMKREEGSASESTKSCLAQCQENLEEAIDGVKMGIESINDQDLEKANVDISGISTDVETCNDCFIELDAKDKDINAFTEWVKGVTKECLSNLKKIKN</sequence>